<keyword evidence="1" id="KW-0812">Transmembrane</keyword>
<dbReference type="EMBL" id="OJIN01000217">
    <property type="protein sequence ID" value="SPD75756.1"/>
    <property type="molecule type" value="Genomic_DNA"/>
</dbReference>
<sequence>MSPIRVIFFMRQTLYQPNMSVKMKDDCGGIKKELRSRLLLFEFIIHPADFSLLPFVFLVKIKFVWSIMPAIPGILIVRLFPFMSKVIRHYN</sequence>
<dbReference type="AlphaFoldDB" id="A0A445N242"/>
<protein>
    <submittedName>
        <fullName evidence="2">Uncharacterized protein</fullName>
    </submittedName>
</protein>
<keyword evidence="1" id="KW-0472">Membrane</keyword>
<reference evidence="2" key="1">
    <citation type="submission" date="2018-01" db="EMBL/GenBank/DDBJ databases">
        <authorList>
            <person name="Regsiter A."/>
            <person name="William W."/>
        </authorList>
    </citation>
    <scope>NUCLEOTIDE SEQUENCE</scope>
    <source>
        <strain evidence="2">TRIP AH-1</strain>
    </source>
</reference>
<organism evidence="2">
    <name type="scientific">uncultured Desulfobacterium sp</name>
    <dbReference type="NCBI Taxonomy" id="201089"/>
    <lineage>
        <taxon>Bacteria</taxon>
        <taxon>Pseudomonadati</taxon>
        <taxon>Thermodesulfobacteriota</taxon>
        <taxon>Desulfobacteria</taxon>
        <taxon>Desulfobacterales</taxon>
        <taxon>Desulfobacteriaceae</taxon>
        <taxon>Desulfobacterium</taxon>
        <taxon>environmental samples</taxon>
    </lineage>
</organism>
<evidence type="ECO:0000256" key="1">
    <source>
        <dbReference type="SAM" id="Phobius"/>
    </source>
</evidence>
<gene>
    <name evidence="2" type="ORF">PITCH_A720096</name>
</gene>
<proteinExistence type="predicted"/>
<feature type="transmembrane region" description="Helical" evidence="1">
    <location>
        <begin position="63"/>
        <end position="81"/>
    </location>
</feature>
<name>A0A445N242_9BACT</name>
<evidence type="ECO:0000313" key="2">
    <source>
        <dbReference type="EMBL" id="SPD75756.1"/>
    </source>
</evidence>
<keyword evidence="1" id="KW-1133">Transmembrane helix</keyword>
<accession>A0A445N242</accession>